<dbReference type="SUPFAM" id="SSF52540">
    <property type="entry name" value="P-loop containing nucleoside triphosphate hydrolases"/>
    <property type="match status" value="1"/>
</dbReference>
<dbReference type="InterPro" id="IPR027417">
    <property type="entry name" value="P-loop_NTPase"/>
</dbReference>
<reference evidence="10" key="1">
    <citation type="journal article" date="2013" name="Proc. Natl. Acad. Sci. U.S.A.">
        <title>Genome structure and metabolic features in the red seaweed Chondrus crispus shed light on evolution of the Archaeplastida.</title>
        <authorList>
            <person name="Collen J."/>
            <person name="Porcel B."/>
            <person name="Carre W."/>
            <person name="Ball S.G."/>
            <person name="Chaparro C."/>
            <person name="Tonon T."/>
            <person name="Barbeyron T."/>
            <person name="Michel G."/>
            <person name="Noel B."/>
            <person name="Valentin K."/>
            <person name="Elias M."/>
            <person name="Artiguenave F."/>
            <person name="Arun A."/>
            <person name="Aury J.M."/>
            <person name="Barbosa-Neto J.F."/>
            <person name="Bothwell J.H."/>
            <person name="Bouget F.Y."/>
            <person name="Brillet L."/>
            <person name="Cabello-Hurtado F."/>
            <person name="Capella-Gutierrez S."/>
            <person name="Charrier B."/>
            <person name="Cladiere L."/>
            <person name="Cock J.M."/>
            <person name="Coelho S.M."/>
            <person name="Colleoni C."/>
            <person name="Czjzek M."/>
            <person name="Da Silva C."/>
            <person name="Delage L."/>
            <person name="Denoeud F."/>
            <person name="Deschamps P."/>
            <person name="Dittami S.M."/>
            <person name="Gabaldon T."/>
            <person name="Gachon C.M."/>
            <person name="Groisillier A."/>
            <person name="Herve C."/>
            <person name="Jabbari K."/>
            <person name="Katinka M."/>
            <person name="Kloareg B."/>
            <person name="Kowalczyk N."/>
            <person name="Labadie K."/>
            <person name="Leblanc C."/>
            <person name="Lopez P.J."/>
            <person name="McLachlan D.H."/>
            <person name="Meslet-Cladiere L."/>
            <person name="Moustafa A."/>
            <person name="Nehr Z."/>
            <person name="Nyvall Collen P."/>
            <person name="Panaud O."/>
            <person name="Partensky F."/>
            <person name="Poulain J."/>
            <person name="Rensing S.A."/>
            <person name="Rousvoal S."/>
            <person name="Samson G."/>
            <person name="Symeonidi A."/>
            <person name="Weissenbach J."/>
            <person name="Zambounis A."/>
            <person name="Wincker P."/>
            <person name="Boyen C."/>
        </authorList>
    </citation>
    <scope>NUCLEOTIDE SEQUENCE [LARGE SCALE GENOMIC DNA]</scope>
    <source>
        <strain evidence="10">cv. Stackhouse</strain>
    </source>
</reference>
<dbReference type="GeneID" id="17323229"/>
<dbReference type="Pfam" id="PF10236">
    <property type="entry name" value="DAP3"/>
    <property type="match status" value="1"/>
</dbReference>
<dbReference type="EMBL" id="HG001741">
    <property type="protein sequence ID" value="CDF35695.1"/>
    <property type="molecule type" value="Genomic_DNA"/>
</dbReference>
<keyword evidence="4" id="KW-0689">Ribosomal protein</keyword>
<keyword evidence="5" id="KW-0496">Mitochondrion</keyword>
<comment type="similarity">
    <text evidence="2">Belongs to the mitochondrion-specific ribosomal protein mS29 family.</text>
</comment>
<feature type="region of interest" description="Disordered" evidence="8">
    <location>
        <begin position="68"/>
        <end position="97"/>
    </location>
</feature>
<evidence type="ECO:0000256" key="3">
    <source>
        <dbReference type="ARBA" id="ARBA00022946"/>
    </source>
</evidence>
<dbReference type="InterPro" id="IPR019368">
    <property type="entry name" value="Ribosomal_mS29"/>
</dbReference>
<evidence type="ECO:0000313" key="10">
    <source>
        <dbReference type="Proteomes" id="UP000012073"/>
    </source>
</evidence>
<dbReference type="OrthoDB" id="274828at2759"/>
<dbReference type="Proteomes" id="UP000012073">
    <property type="component" value="Unassembled WGS sequence"/>
</dbReference>
<evidence type="ECO:0000256" key="8">
    <source>
        <dbReference type="SAM" id="MobiDB-lite"/>
    </source>
</evidence>
<comment type="subcellular location">
    <subcellularLocation>
        <location evidence="1">Mitochondrion</location>
    </subcellularLocation>
</comment>
<dbReference type="KEGG" id="ccp:CHC_T00004138001"/>
<organism evidence="9 10">
    <name type="scientific">Chondrus crispus</name>
    <name type="common">Carrageen Irish moss</name>
    <name type="synonym">Polymorpha crispa</name>
    <dbReference type="NCBI Taxonomy" id="2769"/>
    <lineage>
        <taxon>Eukaryota</taxon>
        <taxon>Rhodophyta</taxon>
        <taxon>Florideophyceae</taxon>
        <taxon>Rhodymeniophycidae</taxon>
        <taxon>Gigartinales</taxon>
        <taxon>Gigartinaceae</taxon>
        <taxon>Chondrus</taxon>
    </lineage>
</organism>
<evidence type="ECO:0000256" key="6">
    <source>
        <dbReference type="ARBA" id="ARBA00023274"/>
    </source>
</evidence>
<keyword evidence="3" id="KW-0809">Transit peptide</keyword>
<sequence>MNTPAMLQLPRFVMLGIRRTPTSSCRETSASLFSRSVSSRIPKPQSQREEDSANSGYMEQLKKHLLPEVFPAVDSPKGERRRDDDPKGERRRDDDSDFKKTLVRDATVLIREQLIAPYLPKTDEDAQGEREDAPQLVVLDGAKGVGKTSLVEQTAAFARLKGFIVLYIPYPESWTDGRGFFCAKAVDEMDPVMDGLSAVRYYDRPHQMHQVFKDLLQTHSGDLAQIVCDTQFSTSLTESCVSLLDLVELGDRLLSDIDSNWRQTPTSAGEVFHQLIRQLCACEDKPVAIIIDNYDKFVGMTCLVNDRLQRMHSNAIRVVGEDFGRYAIEKTSQEMRNGFVMLAVDPTHAFEPYRKSRVRSGLDFPLSNETLSDPSGKKWSASFRKRVQDSQTKRNLYIDVPRLTSSELKALCSTFVQGGLRKLIDGDQEEETARLVALAGGRGDLMRKIAVSR</sequence>
<dbReference type="AlphaFoldDB" id="R7QE35"/>
<dbReference type="GO" id="GO:0003735">
    <property type="term" value="F:structural constituent of ribosome"/>
    <property type="evidence" value="ECO:0007669"/>
    <property type="project" value="TreeGrafter"/>
</dbReference>
<dbReference type="GO" id="GO:0005763">
    <property type="term" value="C:mitochondrial small ribosomal subunit"/>
    <property type="evidence" value="ECO:0007669"/>
    <property type="project" value="TreeGrafter"/>
</dbReference>
<feature type="compositionally biased region" description="Basic and acidic residues" evidence="8">
    <location>
        <begin position="76"/>
        <end position="97"/>
    </location>
</feature>
<feature type="compositionally biased region" description="Low complexity" evidence="8">
    <location>
        <begin position="29"/>
        <end position="39"/>
    </location>
</feature>
<accession>R7QE35</accession>
<keyword evidence="10" id="KW-1185">Reference proteome</keyword>
<dbReference type="PANTHER" id="PTHR12810:SF0">
    <property type="entry name" value="SMALL RIBOSOMAL SUBUNIT PROTEIN MS29"/>
    <property type="match status" value="1"/>
</dbReference>
<feature type="region of interest" description="Disordered" evidence="8">
    <location>
        <begin position="23"/>
        <end position="56"/>
    </location>
</feature>
<evidence type="ECO:0000256" key="4">
    <source>
        <dbReference type="ARBA" id="ARBA00022980"/>
    </source>
</evidence>
<name>R7QE35_CHOCR</name>
<dbReference type="STRING" id="2769.R7QE35"/>
<dbReference type="PhylomeDB" id="R7QE35"/>
<dbReference type="PANTHER" id="PTHR12810">
    <property type="entry name" value="MITOCHONDRIAL 28S RIBOSOMAL PROTEIN S29"/>
    <property type="match status" value="1"/>
</dbReference>
<evidence type="ECO:0000313" key="9">
    <source>
        <dbReference type="EMBL" id="CDF35695.1"/>
    </source>
</evidence>
<proteinExistence type="inferred from homology"/>
<gene>
    <name evidence="9" type="ORF">CHC_T00004138001</name>
</gene>
<protein>
    <recommendedName>
        <fullName evidence="7">Small ribosomal subunit protein mS29</fullName>
    </recommendedName>
</protein>
<evidence type="ECO:0000256" key="7">
    <source>
        <dbReference type="ARBA" id="ARBA00035140"/>
    </source>
</evidence>
<dbReference type="Gramene" id="CDF35695">
    <property type="protein sequence ID" value="CDF35695"/>
    <property type="gene ID" value="CHC_T00004138001"/>
</dbReference>
<evidence type="ECO:0000256" key="2">
    <source>
        <dbReference type="ARBA" id="ARBA00009863"/>
    </source>
</evidence>
<dbReference type="RefSeq" id="XP_005715514.1">
    <property type="nucleotide sequence ID" value="XM_005715457.1"/>
</dbReference>
<evidence type="ECO:0000256" key="1">
    <source>
        <dbReference type="ARBA" id="ARBA00004173"/>
    </source>
</evidence>
<keyword evidence="6" id="KW-0687">Ribonucleoprotein</keyword>
<evidence type="ECO:0000256" key="5">
    <source>
        <dbReference type="ARBA" id="ARBA00023128"/>
    </source>
</evidence>